<evidence type="ECO:0000313" key="1">
    <source>
        <dbReference type="EMBL" id="KAI3676364.1"/>
    </source>
</evidence>
<gene>
    <name evidence="1" type="ORF">L1987_85970</name>
</gene>
<dbReference type="Proteomes" id="UP001056120">
    <property type="component" value="Linkage Group LG29"/>
</dbReference>
<name>A0ACB8XYF5_9ASTR</name>
<comment type="caution">
    <text evidence="1">The sequence shown here is derived from an EMBL/GenBank/DDBJ whole genome shotgun (WGS) entry which is preliminary data.</text>
</comment>
<reference evidence="1 2" key="2">
    <citation type="journal article" date="2022" name="Mol. Ecol. Resour.">
        <title>The genomes of chicory, endive, great burdock and yacon provide insights into Asteraceae paleo-polyploidization history and plant inulin production.</title>
        <authorList>
            <person name="Fan W."/>
            <person name="Wang S."/>
            <person name="Wang H."/>
            <person name="Wang A."/>
            <person name="Jiang F."/>
            <person name="Liu H."/>
            <person name="Zhao H."/>
            <person name="Xu D."/>
            <person name="Zhang Y."/>
        </authorList>
    </citation>
    <scope>NUCLEOTIDE SEQUENCE [LARGE SCALE GENOMIC DNA]</scope>
    <source>
        <strain evidence="2">cv. Yunnan</strain>
        <tissue evidence="1">Leaves</tissue>
    </source>
</reference>
<accession>A0ACB8XYF5</accession>
<protein>
    <submittedName>
        <fullName evidence="1">Uncharacterized protein</fullName>
    </submittedName>
</protein>
<reference evidence="2" key="1">
    <citation type="journal article" date="2022" name="Mol. Ecol. Resour.">
        <title>The genomes of chicory, endive, great burdock and yacon provide insights into Asteraceae palaeo-polyploidization history and plant inulin production.</title>
        <authorList>
            <person name="Fan W."/>
            <person name="Wang S."/>
            <person name="Wang H."/>
            <person name="Wang A."/>
            <person name="Jiang F."/>
            <person name="Liu H."/>
            <person name="Zhao H."/>
            <person name="Xu D."/>
            <person name="Zhang Y."/>
        </authorList>
    </citation>
    <scope>NUCLEOTIDE SEQUENCE [LARGE SCALE GENOMIC DNA]</scope>
    <source>
        <strain evidence="2">cv. Yunnan</strain>
    </source>
</reference>
<organism evidence="1 2">
    <name type="scientific">Smallanthus sonchifolius</name>
    <dbReference type="NCBI Taxonomy" id="185202"/>
    <lineage>
        <taxon>Eukaryota</taxon>
        <taxon>Viridiplantae</taxon>
        <taxon>Streptophyta</taxon>
        <taxon>Embryophyta</taxon>
        <taxon>Tracheophyta</taxon>
        <taxon>Spermatophyta</taxon>
        <taxon>Magnoliopsida</taxon>
        <taxon>eudicotyledons</taxon>
        <taxon>Gunneridae</taxon>
        <taxon>Pentapetalae</taxon>
        <taxon>asterids</taxon>
        <taxon>campanulids</taxon>
        <taxon>Asterales</taxon>
        <taxon>Asteraceae</taxon>
        <taxon>Asteroideae</taxon>
        <taxon>Heliantheae alliance</taxon>
        <taxon>Millerieae</taxon>
        <taxon>Smallanthus</taxon>
    </lineage>
</organism>
<evidence type="ECO:0000313" key="2">
    <source>
        <dbReference type="Proteomes" id="UP001056120"/>
    </source>
</evidence>
<dbReference type="EMBL" id="CM042046">
    <property type="protein sequence ID" value="KAI3676364.1"/>
    <property type="molecule type" value="Genomic_DNA"/>
</dbReference>
<proteinExistence type="predicted"/>
<keyword evidence="2" id="KW-1185">Reference proteome</keyword>
<sequence length="119" mass="13679">MPKLLVVDKWKHVKNETAYLASLFPKTTFKTLLHLPHLPWRNLKSSSFSPYKLSVNSLQPLNNFLFINEAVSIQKYPDNSTSVPDGELFLIPISDSSYSRFRARVFHACFSNVSVCFRV</sequence>